<dbReference type="STRING" id="1586287.BBK82_41390"/>
<feature type="signal peptide" evidence="1">
    <location>
        <begin position="1"/>
        <end position="34"/>
    </location>
</feature>
<dbReference type="RefSeq" id="WP_065919791.1">
    <property type="nucleotide sequence ID" value="NZ_CP016793.1"/>
</dbReference>
<evidence type="ECO:0008006" key="4">
    <source>
        <dbReference type="Google" id="ProtNLM"/>
    </source>
</evidence>
<dbReference type="EMBL" id="CP016793">
    <property type="protein sequence ID" value="ANZ41456.1"/>
    <property type="molecule type" value="Genomic_DNA"/>
</dbReference>
<dbReference type="OrthoDB" id="4239053at2"/>
<organism evidence="2 3">
    <name type="scientific">Lentzea guizhouensis</name>
    <dbReference type="NCBI Taxonomy" id="1586287"/>
    <lineage>
        <taxon>Bacteria</taxon>
        <taxon>Bacillati</taxon>
        <taxon>Actinomycetota</taxon>
        <taxon>Actinomycetes</taxon>
        <taxon>Pseudonocardiales</taxon>
        <taxon>Pseudonocardiaceae</taxon>
        <taxon>Lentzea</taxon>
    </lineage>
</organism>
<sequence length="152" mass="15587">MSLIGRAARSLWTALPLAAVVVGAGIVSATPANAAVSCSGTVSYSDTISGVGELTIFYNNSDGGTNSACFYHRGAAYGVAAPTYVRIFRCVETSGEGRPCTIDRSSTPDLGNYRYHAGPRGVTGTASRCVAAIGYIDWGGARHGISSGRQGC</sequence>
<protein>
    <recommendedName>
        <fullName evidence="4">Spore-associated protein A</fullName>
    </recommendedName>
</protein>
<evidence type="ECO:0000256" key="1">
    <source>
        <dbReference type="SAM" id="SignalP"/>
    </source>
</evidence>
<evidence type="ECO:0000313" key="2">
    <source>
        <dbReference type="EMBL" id="ANZ41456.1"/>
    </source>
</evidence>
<evidence type="ECO:0000313" key="3">
    <source>
        <dbReference type="Proteomes" id="UP000093053"/>
    </source>
</evidence>
<proteinExistence type="predicted"/>
<dbReference type="KEGG" id="led:BBK82_41390"/>
<dbReference type="Proteomes" id="UP000093053">
    <property type="component" value="Chromosome"/>
</dbReference>
<keyword evidence="3" id="KW-1185">Reference proteome</keyword>
<accession>A0A1B2HUN9</accession>
<gene>
    <name evidence="2" type="ORF">BBK82_41390</name>
</gene>
<feature type="chain" id="PRO_5008538569" description="Spore-associated protein A" evidence="1">
    <location>
        <begin position="35"/>
        <end position="152"/>
    </location>
</feature>
<keyword evidence="1" id="KW-0732">Signal</keyword>
<name>A0A1B2HUN9_9PSEU</name>
<reference evidence="2 3" key="1">
    <citation type="submission" date="2016-07" db="EMBL/GenBank/DDBJ databases">
        <title>Complete genome sequence of the Lentzea guizhouensis DHS C013.</title>
        <authorList>
            <person name="Cao C."/>
        </authorList>
    </citation>
    <scope>NUCLEOTIDE SEQUENCE [LARGE SCALE GENOMIC DNA]</scope>
    <source>
        <strain evidence="2 3">DHS C013</strain>
    </source>
</reference>
<dbReference type="AlphaFoldDB" id="A0A1B2HUN9"/>